<sequence length="209" mass="23227">MARIKPTTRQEAPPKAQSPDPDDEPVSDNDELISVDGKGAGITSSEKGNNEPQLGHEKATKGSKLNGKAESTTTTGHSHEKHQAPKAKRIILRMTPGRIIYHQGILPVDTIMEDMTNDSGGIPPSQEAIRARAVDYMKDAYRAGTEMKVIRAAAEQILRHRDEMIRGDPMKPHSRPRGKGLRRLELQRSFLQCILDIRCEVFEFMLGPN</sequence>
<feature type="compositionally biased region" description="Acidic residues" evidence="1">
    <location>
        <begin position="20"/>
        <end position="33"/>
    </location>
</feature>
<feature type="region of interest" description="Disordered" evidence="1">
    <location>
        <begin position="1"/>
        <end position="87"/>
    </location>
</feature>
<dbReference type="Proteomes" id="UP001281003">
    <property type="component" value="Unassembled WGS sequence"/>
</dbReference>
<keyword evidence="3" id="KW-1185">Reference proteome</keyword>
<reference evidence="2" key="2">
    <citation type="submission" date="2023-07" db="EMBL/GenBank/DDBJ databases">
        <authorList>
            <consortium name="Lawrence Berkeley National Laboratory"/>
            <person name="Haridas S."/>
            <person name="Hensen N."/>
            <person name="Bonometti L."/>
            <person name="Westerberg I."/>
            <person name="Brannstrom I.O."/>
            <person name="Guillou S."/>
            <person name="Cros-Aarteil S."/>
            <person name="Calhoun S."/>
            <person name="Kuo A."/>
            <person name="Mondo S."/>
            <person name="Pangilinan J."/>
            <person name="Riley R."/>
            <person name="LaButti K."/>
            <person name="Andreopoulos B."/>
            <person name="Lipzen A."/>
            <person name="Chen C."/>
            <person name="Yanf M."/>
            <person name="Daum C."/>
            <person name="Ng V."/>
            <person name="Clum A."/>
            <person name="Steindorff A."/>
            <person name="Ohm R."/>
            <person name="Martin F."/>
            <person name="Silar P."/>
            <person name="Natvig D."/>
            <person name="Lalanne C."/>
            <person name="Gautier V."/>
            <person name="Ament-velasquez S.L."/>
            <person name="Kruys A."/>
            <person name="Hutchinson M.I."/>
            <person name="Powell A.J."/>
            <person name="Barry K."/>
            <person name="Miller A.N."/>
            <person name="Grigoriev I.V."/>
            <person name="Debuchy R."/>
            <person name="Gladieux P."/>
            <person name="Thoren M.H."/>
            <person name="Johannesson H."/>
        </authorList>
    </citation>
    <scope>NUCLEOTIDE SEQUENCE</scope>
    <source>
        <strain evidence="2">FGSC 1904</strain>
    </source>
</reference>
<accession>A0AAE0U2P9</accession>
<protein>
    <submittedName>
        <fullName evidence="2">Uncharacterized protein</fullName>
    </submittedName>
</protein>
<evidence type="ECO:0000256" key="1">
    <source>
        <dbReference type="SAM" id="MobiDB-lite"/>
    </source>
</evidence>
<name>A0AAE0U2P9_SORBR</name>
<gene>
    <name evidence="2" type="ORF">B0T20DRAFT_484211</name>
</gene>
<reference evidence="2" key="1">
    <citation type="journal article" date="2023" name="Mol. Phylogenet. Evol.">
        <title>Genome-scale phylogeny and comparative genomics of the fungal order Sordariales.</title>
        <authorList>
            <person name="Hensen N."/>
            <person name="Bonometti L."/>
            <person name="Westerberg I."/>
            <person name="Brannstrom I.O."/>
            <person name="Guillou S."/>
            <person name="Cros-Aarteil S."/>
            <person name="Calhoun S."/>
            <person name="Haridas S."/>
            <person name="Kuo A."/>
            <person name="Mondo S."/>
            <person name="Pangilinan J."/>
            <person name="Riley R."/>
            <person name="LaButti K."/>
            <person name="Andreopoulos B."/>
            <person name="Lipzen A."/>
            <person name="Chen C."/>
            <person name="Yan M."/>
            <person name="Daum C."/>
            <person name="Ng V."/>
            <person name="Clum A."/>
            <person name="Steindorff A."/>
            <person name="Ohm R.A."/>
            <person name="Martin F."/>
            <person name="Silar P."/>
            <person name="Natvig D.O."/>
            <person name="Lalanne C."/>
            <person name="Gautier V."/>
            <person name="Ament-Velasquez S.L."/>
            <person name="Kruys A."/>
            <person name="Hutchinson M.I."/>
            <person name="Powell A.J."/>
            <person name="Barry K."/>
            <person name="Miller A.N."/>
            <person name="Grigoriev I.V."/>
            <person name="Debuchy R."/>
            <person name="Gladieux P."/>
            <person name="Hiltunen Thoren M."/>
            <person name="Johannesson H."/>
        </authorList>
    </citation>
    <scope>NUCLEOTIDE SEQUENCE</scope>
    <source>
        <strain evidence="2">FGSC 1904</strain>
    </source>
</reference>
<comment type="caution">
    <text evidence="2">The sequence shown here is derived from an EMBL/GenBank/DDBJ whole genome shotgun (WGS) entry which is preliminary data.</text>
</comment>
<organism evidence="2 3">
    <name type="scientific">Sordaria brevicollis</name>
    <dbReference type="NCBI Taxonomy" id="83679"/>
    <lineage>
        <taxon>Eukaryota</taxon>
        <taxon>Fungi</taxon>
        <taxon>Dikarya</taxon>
        <taxon>Ascomycota</taxon>
        <taxon>Pezizomycotina</taxon>
        <taxon>Sordariomycetes</taxon>
        <taxon>Sordariomycetidae</taxon>
        <taxon>Sordariales</taxon>
        <taxon>Sordariaceae</taxon>
        <taxon>Sordaria</taxon>
    </lineage>
</organism>
<dbReference type="AlphaFoldDB" id="A0AAE0U2P9"/>
<feature type="compositionally biased region" description="Polar residues" evidence="1">
    <location>
        <begin position="42"/>
        <end position="52"/>
    </location>
</feature>
<evidence type="ECO:0000313" key="2">
    <source>
        <dbReference type="EMBL" id="KAK3388641.1"/>
    </source>
</evidence>
<evidence type="ECO:0000313" key="3">
    <source>
        <dbReference type="Proteomes" id="UP001281003"/>
    </source>
</evidence>
<dbReference type="EMBL" id="JAUTDP010000015">
    <property type="protein sequence ID" value="KAK3388641.1"/>
    <property type="molecule type" value="Genomic_DNA"/>
</dbReference>
<proteinExistence type="predicted"/>